<dbReference type="PANTHER" id="PTHR33384">
    <property type="entry name" value="EXPRESSED PROTEIN"/>
    <property type="match status" value="1"/>
</dbReference>
<sequence length="327" mass="35837">MALNDAGMALRIHQRDPPLPASKEKEKRKAGPSFPHLLQFSRASSSLAARPFSAALVVVVVAARFLLVLRLSPSSVHPSLPRPRSRSFRVRPTAVVAPWHDFPERKRARGGDLLAVEAYHSGIIVGKVSGYGTLLIFRVTLFRKLEICARNLGRMQQLAALNNNIESRAEMSERRRVRTGFRSDACEEEVICPKPRRVTNVSCPAPDFLKPSRRRRSHTSQPRAEGEAGFEILDIFLSRSGYGESSNFGCSPPYYCGSPPSRSGNPLIHDVQFTHIQRIPPAPSVLSSLSSQQKKSSCGPVYGGNPSVRVEGFASSAESRCSVPALA</sequence>
<evidence type="ECO:0000313" key="2">
    <source>
        <dbReference type="EMBL" id="KAL2621005.1"/>
    </source>
</evidence>
<name>A0ABD1Y325_9MARC</name>
<dbReference type="EMBL" id="JBHFFA010000006">
    <property type="protein sequence ID" value="KAL2621005.1"/>
    <property type="molecule type" value="Genomic_DNA"/>
</dbReference>
<proteinExistence type="predicted"/>
<dbReference type="AlphaFoldDB" id="A0ABD1Y325"/>
<protein>
    <submittedName>
        <fullName evidence="2">Uncharacterized protein</fullName>
    </submittedName>
</protein>
<evidence type="ECO:0000256" key="1">
    <source>
        <dbReference type="SAM" id="MobiDB-lite"/>
    </source>
</evidence>
<reference evidence="2 3" key="1">
    <citation type="submission" date="2024-09" db="EMBL/GenBank/DDBJ databases">
        <title>Chromosome-scale assembly of Riccia fluitans.</title>
        <authorList>
            <person name="Paukszto L."/>
            <person name="Sawicki J."/>
            <person name="Karawczyk K."/>
            <person name="Piernik-Szablinska J."/>
            <person name="Szczecinska M."/>
            <person name="Mazdziarz M."/>
        </authorList>
    </citation>
    <scope>NUCLEOTIDE SEQUENCE [LARGE SCALE GENOMIC DNA]</scope>
    <source>
        <strain evidence="2">Rf_01</strain>
        <tissue evidence="2">Aerial parts of the thallus</tissue>
    </source>
</reference>
<accession>A0ABD1Y325</accession>
<evidence type="ECO:0000313" key="3">
    <source>
        <dbReference type="Proteomes" id="UP001605036"/>
    </source>
</evidence>
<feature type="region of interest" description="Disordered" evidence="1">
    <location>
        <begin position="12"/>
        <end position="32"/>
    </location>
</feature>
<comment type="caution">
    <text evidence="2">The sequence shown here is derived from an EMBL/GenBank/DDBJ whole genome shotgun (WGS) entry which is preliminary data.</text>
</comment>
<keyword evidence="3" id="KW-1185">Reference proteome</keyword>
<feature type="region of interest" description="Disordered" evidence="1">
    <location>
        <begin position="203"/>
        <end position="224"/>
    </location>
</feature>
<gene>
    <name evidence="2" type="ORF">R1flu_001210</name>
</gene>
<organism evidence="2 3">
    <name type="scientific">Riccia fluitans</name>
    <dbReference type="NCBI Taxonomy" id="41844"/>
    <lineage>
        <taxon>Eukaryota</taxon>
        <taxon>Viridiplantae</taxon>
        <taxon>Streptophyta</taxon>
        <taxon>Embryophyta</taxon>
        <taxon>Marchantiophyta</taxon>
        <taxon>Marchantiopsida</taxon>
        <taxon>Marchantiidae</taxon>
        <taxon>Marchantiales</taxon>
        <taxon>Ricciaceae</taxon>
        <taxon>Riccia</taxon>
    </lineage>
</organism>
<dbReference type="Proteomes" id="UP001605036">
    <property type="component" value="Unassembled WGS sequence"/>
</dbReference>
<dbReference type="PANTHER" id="PTHR33384:SF1">
    <property type="entry name" value="EXPRESSED PROTEIN"/>
    <property type="match status" value="1"/>
</dbReference>